<accession>A0A918CVU6</accession>
<feature type="region of interest" description="Disordered" evidence="1">
    <location>
        <begin position="1"/>
        <end position="25"/>
    </location>
</feature>
<dbReference type="Pfam" id="PF00149">
    <property type="entry name" value="Metallophos"/>
    <property type="match status" value="1"/>
</dbReference>
<dbReference type="InterPro" id="IPR004843">
    <property type="entry name" value="Calcineurin-like_PHP"/>
</dbReference>
<dbReference type="PANTHER" id="PTHR43143">
    <property type="entry name" value="METALLOPHOSPHOESTERASE, CALCINEURIN SUPERFAMILY"/>
    <property type="match status" value="1"/>
</dbReference>
<organism evidence="3 4">
    <name type="scientific">Streptomyces fuscichromogenes</name>
    <dbReference type="NCBI Taxonomy" id="1324013"/>
    <lineage>
        <taxon>Bacteria</taxon>
        <taxon>Bacillati</taxon>
        <taxon>Actinomycetota</taxon>
        <taxon>Actinomycetes</taxon>
        <taxon>Kitasatosporales</taxon>
        <taxon>Streptomycetaceae</taxon>
        <taxon>Streptomyces</taxon>
    </lineage>
</organism>
<evidence type="ECO:0000259" key="2">
    <source>
        <dbReference type="Pfam" id="PF00149"/>
    </source>
</evidence>
<protein>
    <recommendedName>
        <fullName evidence="2">Calcineurin-like phosphoesterase domain-containing protein</fullName>
    </recommendedName>
</protein>
<dbReference type="Gene3D" id="3.60.21.10">
    <property type="match status" value="1"/>
</dbReference>
<dbReference type="InterPro" id="IPR051918">
    <property type="entry name" value="STPP_CPPED1"/>
</dbReference>
<dbReference type="RefSeq" id="WP_189267480.1">
    <property type="nucleotide sequence ID" value="NZ_BMML01000023.1"/>
</dbReference>
<name>A0A918CVU6_9ACTN</name>
<evidence type="ECO:0000313" key="3">
    <source>
        <dbReference type="EMBL" id="GGN34856.1"/>
    </source>
</evidence>
<dbReference type="Proteomes" id="UP000653411">
    <property type="component" value="Unassembled WGS sequence"/>
</dbReference>
<dbReference type="InterPro" id="IPR029052">
    <property type="entry name" value="Metallo-depent_PP-like"/>
</dbReference>
<gene>
    <name evidence="3" type="ORF">GCM10011578_076180</name>
</gene>
<reference evidence="3" key="2">
    <citation type="submission" date="2020-09" db="EMBL/GenBank/DDBJ databases">
        <authorList>
            <person name="Sun Q."/>
            <person name="Zhou Y."/>
        </authorList>
    </citation>
    <scope>NUCLEOTIDE SEQUENCE</scope>
    <source>
        <strain evidence="3">CGMCC 4.7110</strain>
    </source>
</reference>
<feature type="domain" description="Calcineurin-like phosphoesterase" evidence="2">
    <location>
        <begin position="82"/>
        <end position="273"/>
    </location>
</feature>
<evidence type="ECO:0000313" key="4">
    <source>
        <dbReference type="Proteomes" id="UP000653411"/>
    </source>
</evidence>
<dbReference type="GO" id="GO:0016787">
    <property type="term" value="F:hydrolase activity"/>
    <property type="evidence" value="ECO:0007669"/>
    <property type="project" value="InterPro"/>
</dbReference>
<dbReference type="SUPFAM" id="SSF56300">
    <property type="entry name" value="Metallo-dependent phosphatases"/>
    <property type="match status" value="1"/>
</dbReference>
<proteinExistence type="predicted"/>
<dbReference type="AlphaFoldDB" id="A0A918CVU6"/>
<reference evidence="3" key="1">
    <citation type="journal article" date="2014" name="Int. J. Syst. Evol. Microbiol.">
        <title>Complete genome sequence of Corynebacterium casei LMG S-19264T (=DSM 44701T), isolated from a smear-ripened cheese.</title>
        <authorList>
            <consortium name="US DOE Joint Genome Institute (JGI-PGF)"/>
            <person name="Walter F."/>
            <person name="Albersmeier A."/>
            <person name="Kalinowski J."/>
            <person name="Ruckert C."/>
        </authorList>
    </citation>
    <scope>NUCLEOTIDE SEQUENCE</scope>
    <source>
        <strain evidence="3">CGMCC 4.7110</strain>
    </source>
</reference>
<comment type="caution">
    <text evidence="3">The sequence shown here is derived from an EMBL/GenBank/DDBJ whole genome shotgun (WGS) entry which is preliminary data.</text>
</comment>
<sequence>MTGYHDSHDGTPADDAPGPDTEHGMTRRQLMRHAGWFGGAVVLTVAGGEVLSHVADSRDTGADTDAGTDTAAAAAVAGGGPLRFVQVSDSHIGFQGPANTNVAGSFAEAIRQVNSLGFRPDFVMHSGDLTHLSTAGQFDQVKQMMTGMRTDRVFTVPGEHDSIGDAGRAYRRTFGMGTLGEGWYSFDTHGVHFIALVNTLSLEKLGHLGTEQIDFVRKDLAGLSSDTPVVVFSHIPLFAMYPKWGWSTDDALKVIALLRRFSSVTCLNGHVHQLFTKTEGNITFHSATTTAYPLPRPGRAPAPTPQVVPARQLREALGIRSVGYRRGDRELAVTDQRLA</sequence>
<dbReference type="PANTHER" id="PTHR43143:SF6">
    <property type="entry name" value="BLL3016 PROTEIN"/>
    <property type="match status" value="1"/>
</dbReference>
<dbReference type="EMBL" id="BMML01000023">
    <property type="protein sequence ID" value="GGN34856.1"/>
    <property type="molecule type" value="Genomic_DNA"/>
</dbReference>
<feature type="compositionally biased region" description="Basic and acidic residues" evidence="1">
    <location>
        <begin position="1"/>
        <end position="11"/>
    </location>
</feature>
<evidence type="ECO:0000256" key="1">
    <source>
        <dbReference type="SAM" id="MobiDB-lite"/>
    </source>
</evidence>
<keyword evidence="4" id="KW-1185">Reference proteome</keyword>